<dbReference type="Pfam" id="PF08522">
    <property type="entry name" value="BT_3987-like_N"/>
    <property type="match status" value="1"/>
</dbReference>
<dbReference type="Proteomes" id="UP001597073">
    <property type="component" value="Unassembled WGS sequence"/>
</dbReference>
<dbReference type="EMBL" id="JBHTIA010000012">
    <property type="protein sequence ID" value="MFD0766525.1"/>
    <property type="molecule type" value="Genomic_DNA"/>
</dbReference>
<protein>
    <submittedName>
        <fullName evidence="2">DUF1735 domain-containing protein</fullName>
    </submittedName>
</protein>
<feature type="domain" description="BT-3987-like N-terminal" evidence="1">
    <location>
        <begin position="53"/>
        <end position="168"/>
    </location>
</feature>
<comment type="caution">
    <text evidence="2">The sequence shown here is derived from an EMBL/GenBank/DDBJ whole genome shotgun (WGS) entry which is preliminary data.</text>
</comment>
<name>A0ABW2ZJS6_9SPHI</name>
<evidence type="ECO:0000259" key="1">
    <source>
        <dbReference type="Pfam" id="PF08522"/>
    </source>
</evidence>
<accession>A0ABW2ZJS6</accession>
<dbReference type="PROSITE" id="PS51257">
    <property type="entry name" value="PROKAR_LIPOPROTEIN"/>
    <property type="match status" value="1"/>
</dbReference>
<organism evidence="2 3">
    <name type="scientific">Mucilaginibacter lutimaris</name>
    <dbReference type="NCBI Taxonomy" id="931629"/>
    <lineage>
        <taxon>Bacteria</taxon>
        <taxon>Pseudomonadati</taxon>
        <taxon>Bacteroidota</taxon>
        <taxon>Sphingobacteriia</taxon>
        <taxon>Sphingobacteriales</taxon>
        <taxon>Sphingobacteriaceae</taxon>
        <taxon>Mucilaginibacter</taxon>
    </lineage>
</organism>
<gene>
    <name evidence="2" type="ORF">ACFQZI_16815</name>
</gene>
<evidence type="ECO:0000313" key="2">
    <source>
        <dbReference type="EMBL" id="MFD0766525.1"/>
    </source>
</evidence>
<reference evidence="3" key="1">
    <citation type="journal article" date="2019" name="Int. J. Syst. Evol. Microbiol.">
        <title>The Global Catalogue of Microorganisms (GCM) 10K type strain sequencing project: providing services to taxonomists for standard genome sequencing and annotation.</title>
        <authorList>
            <consortium name="The Broad Institute Genomics Platform"/>
            <consortium name="The Broad Institute Genome Sequencing Center for Infectious Disease"/>
            <person name="Wu L."/>
            <person name="Ma J."/>
        </authorList>
    </citation>
    <scope>NUCLEOTIDE SEQUENCE [LARGE SCALE GENOMIC DNA]</scope>
    <source>
        <strain evidence="3">CCUG 60742</strain>
    </source>
</reference>
<dbReference type="InterPro" id="IPR013728">
    <property type="entry name" value="BT_3987-like_N"/>
</dbReference>
<dbReference type="RefSeq" id="WP_377144547.1">
    <property type="nucleotide sequence ID" value="NZ_JBHTIA010000012.1"/>
</dbReference>
<evidence type="ECO:0000313" key="3">
    <source>
        <dbReference type="Proteomes" id="UP001597073"/>
    </source>
</evidence>
<dbReference type="Gene3D" id="2.60.40.1740">
    <property type="entry name" value="hypothetical protein (bacova_03559)"/>
    <property type="match status" value="1"/>
</dbReference>
<sequence length="313" mass="33495">MKKYLNIITLALSITGLSSCLKDDKANLTPDNSPAVVEFSSSNVELPASSTGSNYALFVRTFERGPEMDVPFDVNYTGGAAAPQDIKVTIGVKAAAIQEYVAERLSKDHITLTGFTELPSNLYTLPTDVVIKKGERKTTIHVKFNSAGINNFSLKYILPLSITAADGATVSGNFGTILAQLGVKNAYDGIYDLTGTITRYNNGTTNPDNSLGGTYPTNPPLTSAVTTIGATQNTFQLFWRDGSGIAGIDGLNLAVDPATNLVTVTTNPATVLANTPGEVNKYDPATKTFKLHFTWGATNKRIANITLKYNRVR</sequence>
<keyword evidence="3" id="KW-1185">Reference proteome</keyword>
<proteinExistence type="predicted"/>